<feature type="transmembrane region" description="Helical" evidence="1">
    <location>
        <begin position="6"/>
        <end position="25"/>
    </location>
</feature>
<keyword evidence="1" id="KW-0812">Transmembrane</keyword>
<evidence type="ECO:0000313" key="3">
    <source>
        <dbReference type="Proteomes" id="UP000468638"/>
    </source>
</evidence>
<dbReference type="Proteomes" id="UP000468638">
    <property type="component" value="Unassembled WGS sequence"/>
</dbReference>
<evidence type="ECO:0000256" key="1">
    <source>
        <dbReference type="SAM" id="Phobius"/>
    </source>
</evidence>
<gene>
    <name evidence="2" type="ORF">GLW05_02885</name>
</gene>
<organism evidence="2 3">
    <name type="scientific">Pontibacillus yanchengensis</name>
    <dbReference type="NCBI Taxonomy" id="462910"/>
    <lineage>
        <taxon>Bacteria</taxon>
        <taxon>Bacillati</taxon>
        <taxon>Bacillota</taxon>
        <taxon>Bacilli</taxon>
        <taxon>Bacillales</taxon>
        <taxon>Bacillaceae</taxon>
        <taxon>Pontibacillus</taxon>
    </lineage>
</organism>
<comment type="caution">
    <text evidence="2">The sequence shown here is derived from an EMBL/GenBank/DDBJ whole genome shotgun (WGS) entry which is preliminary data.</text>
</comment>
<dbReference type="RefSeq" id="WP_160847833.1">
    <property type="nucleotide sequence ID" value="NZ_WMEQ01000001.1"/>
</dbReference>
<keyword evidence="1" id="KW-0472">Membrane</keyword>
<name>A0A6I4ZXF5_9BACI</name>
<proteinExistence type="predicted"/>
<keyword evidence="1" id="KW-1133">Transmembrane helix</keyword>
<dbReference type="OrthoDB" id="9879659at2"/>
<dbReference type="AlphaFoldDB" id="A0A6I4ZXF5"/>
<protein>
    <submittedName>
        <fullName evidence="2">Uncharacterized protein</fullName>
    </submittedName>
</protein>
<dbReference type="EMBL" id="WMEQ01000001">
    <property type="protein sequence ID" value="MYL32552.1"/>
    <property type="molecule type" value="Genomic_DNA"/>
</dbReference>
<reference evidence="2 3" key="1">
    <citation type="submission" date="2019-11" db="EMBL/GenBank/DDBJ databases">
        <title>Genome sequences of 17 halophilic strains isolated from different environments.</title>
        <authorList>
            <person name="Furrow R.E."/>
        </authorList>
    </citation>
    <scope>NUCLEOTIDE SEQUENCE [LARGE SCALE GENOMIC DNA]</scope>
    <source>
        <strain evidence="2 3">22514_16_FS</strain>
    </source>
</reference>
<sequence length="128" mass="14765">MEWILTVNGLMFLVLTILLLASYILPYIKKKVSIHEESSASACVTTYFYDRGHRWYAFVKNEGTGKAVNVRAVVMGSSHFDLPDQEDFELDSNEELPLGIFQDPISSIIVRWDDEEKHNKITKGYYQQ</sequence>
<accession>A0A6I4ZXF5</accession>
<evidence type="ECO:0000313" key="2">
    <source>
        <dbReference type="EMBL" id="MYL32552.1"/>
    </source>
</evidence>